<name>A0A6M3ISH8_9ZZZZ</name>
<sequence>MKKIILIGVMLFALFNLQSTIDNHQSHAGSLILDLQTATSGTTTVASGDSIFQISALSGTYTTSLAVTNTVIPNMSNYSREYAVQINDIAFAIGYPESDSNSGTTIEIFAEISNLNDDDAWSGASKVVIFSGGVAMSGNSTYVQSGTLPACDYVRWGMTTGVTPVGRGTARVVMK</sequence>
<dbReference type="AlphaFoldDB" id="A0A6M3ISH8"/>
<dbReference type="EMBL" id="MT141411">
    <property type="protein sequence ID" value="QJA60496.1"/>
    <property type="molecule type" value="Genomic_DNA"/>
</dbReference>
<organism evidence="1">
    <name type="scientific">viral metagenome</name>
    <dbReference type="NCBI Taxonomy" id="1070528"/>
    <lineage>
        <taxon>unclassified sequences</taxon>
        <taxon>metagenomes</taxon>
        <taxon>organismal metagenomes</taxon>
    </lineage>
</organism>
<evidence type="ECO:0000313" key="2">
    <source>
        <dbReference type="EMBL" id="QJA77248.1"/>
    </source>
</evidence>
<accession>A0A6M3ISH8</accession>
<dbReference type="EMBL" id="MT142272">
    <property type="protein sequence ID" value="QJA77248.1"/>
    <property type="molecule type" value="Genomic_DNA"/>
</dbReference>
<gene>
    <name evidence="2" type="ORF">MM415A01346_0004</name>
    <name evidence="1" type="ORF">MM415B01106_0003</name>
</gene>
<evidence type="ECO:0000313" key="1">
    <source>
        <dbReference type="EMBL" id="QJA60496.1"/>
    </source>
</evidence>
<reference evidence="1" key="1">
    <citation type="submission" date="2020-03" db="EMBL/GenBank/DDBJ databases">
        <title>The deep terrestrial virosphere.</title>
        <authorList>
            <person name="Holmfeldt K."/>
            <person name="Nilsson E."/>
            <person name="Simone D."/>
            <person name="Lopez-Fernandez M."/>
            <person name="Wu X."/>
            <person name="de Brujin I."/>
            <person name="Lundin D."/>
            <person name="Andersson A."/>
            <person name="Bertilsson S."/>
            <person name="Dopson M."/>
        </authorList>
    </citation>
    <scope>NUCLEOTIDE SEQUENCE</scope>
    <source>
        <strain evidence="2">MM415A01346</strain>
        <strain evidence="1">MM415B01106</strain>
    </source>
</reference>
<proteinExistence type="predicted"/>
<protein>
    <submittedName>
        <fullName evidence="1">Uncharacterized protein</fullName>
    </submittedName>
</protein>